<evidence type="ECO:0000313" key="3">
    <source>
        <dbReference type="Proteomes" id="UP001370490"/>
    </source>
</evidence>
<reference evidence="2 3" key="1">
    <citation type="submission" date="2023-12" db="EMBL/GenBank/DDBJ databases">
        <title>A high-quality genome assembly for Dillenia turbinata (Dilleniales).</title>
        <authorList>
            <person name="Chanderbali A."/>
        </authorList>
    </citation>
    <scope>NUCLEOTIDE SEQUENCE [LARGE SCALE GENOMIC DNA]</scope>
    <source>
        <strain evidence="2">LSX21</strain>
        <tissue evidence="2">Leaf</tissue>
    </source>
</reference>
<evidence type="ECO:0000259" key="1">
    <source>
        <dbReference type="Pfam" id="PF00234"/>
    </source>
</evidence>
<dbReference type="InterPro" id="IPR036312">
    <property type="entry name" value="Bifun_inhib/LTP/seed_sf"/>
</dbReference>
<dbReference type="Pfam" id="PF00234">
    <property type="entry name" value="Tryp_alpha_amyl"/>
    <property type="match status" value="1"/>
</dbReference>
<accession>A0AAN8YYX9</accession>
<sequence>MGRATTKPKSETPNGYNQRMFTLCCQKLGQISEECRCLAILKMVTQLEERFMGGDTEAMLRRAQILPSTRKMGPHRCDITFCDLIY</sequence>
<protein>
    <submittedName>
        <fullName evidence="2">Bifunctional inhibitor/plant lipid transfer protein/seed storage helical domain</fullName>
    </submittedName>
</protein>
<keyword evidence="3" id="KW-1185">Reference proteome</keyword>
<dbReference type="SUPFAM" id="SSF47699">
    <property type="entry name" value="Bifunctional inhibitor/lipid-transfer protein/seed storage 2S albumin"/>
    <property type="match status" value="1"/>
</dbReference>
<dbReference type="Gene3D" id="1.10.110.10">
    <property type="entry name" value="Plant lipid-transfer and hydrophobic proteins"/>
    <property type="match status" value="1"/>
</dbReference>
<organism evidence="2 3">
    <name type="scientific">Dillenia turbinata</name>
    <dbReference type="NCBI Taxonomy" id="194707"/>
    <lineage>
        <taxon>Eukaryota</taxon>
        <taxon>Viridiplantae</taxon>
        <taxon>Streptophyta</taxon>
        <taxon>Embryophyta</taxon>
        <taxon>Tracheophyta</taxon>
        <taxon>Spermatophyta</taxon>
        <taxon>Magnoliopsida</taxon>
        <taxon>eudicotyledons</taxon>
        <taxon>Gunneridae</taxon>
        <taxon>Pentapetalae</taxon>
        <taxon>Dilleniales</taxon>
        <taxon>Dilleniaceae</taxon>
        <taxon>Dillenia</taxon>
    </lineage>
</organism>
<dbReference type="InterPro" id="IPR016140">
    <property type="entry name" value="Bifunc_inhib/LTP/seed_store"/>
</dbReference>
<comment type="caution">
    <text evidence="2">The sequence shown here is derived from an EMBL/GenBank/DDBJ whole genome shotgun (WGS) entry which is preliminary data.</text>
</comment>
<feature type="domain" description="Bifunctional inhibitor/plant lipid transfer protein/seed storage helical" evidence="1">
    <location>
        <begin position="16"/>
        <end position="68"/>
    </location>
</feature>
<name>A0AAN8YYX9_9MAGN</name>
<dbReference type="EMBL" id="JBAMMX010000023">
    <property type="protein sequence ID" value="KAK6917340.1"/>
    <property type="molecule type" value="Genomic_DNA"/>
</dbReference>
<gene>
    <name evidence="2" type="ORF">RJ641_018091</name>
</gene>
<evidence type="ECO:0000313" key="2">
    <source>
        <dbReference type="EMBL" id="KAK6917340.1"/>
    </source>
</evidence>
<dbReference type="AlphaFoldDB" id="A0AAN8YYX9"/>
<proteinExistence type="predicted"/>
<dbReference type="Proteomes" id="UP001370490">
    <property type="component" value="Unassembled WGS sequence"/>
</dbReference>